<comment type="caution">
    <text evidence="5">The sequence shown here is derived from an EMBL/GenBank/DDBJ whole genome shotgun (WGS) entry which is preliminary data.</text>
</comment>
<dbReference type="InterPro" id="IPR017884">
    <property type="entry name" value="SANT_dom"/>
</dbReference>
<dbReference type="InterPro" id="IPR001005">
    <property type="entry name" value="SANT/Myb"/>
</dbReference>
<dbReference type="Proteomes" id="UP000298416">
    <property type="component" value="Unassembled WGS sequence"/>
</dbReference>
<gene>
    <name evidence="5" type="ORF">SASPL_124730</name>
</gene>
<evidence type="ECO:0000313" key="6">
    <source>
        <dbReference type="Proteomes" id="UP000298416"/>
    </source>
</evidence>
<dbReference type="GO" id="GO:0005634">
    <property type="term" value="C:nucleus"/>
    <property type="evidence" value="ECO:0007669"/>
    <property type="project" value="TreeGrafter"/>
</dbReference>
<dbReference type="PANTHER" id="PTHR21677:SF1">
    <property type="entry name" value="PROTEIN CRAMPED-LIKE"/>
    <property type="match status" value="1"/>
</dbReference>
<organism evidence="5">
    <name type="scientific">Salvia splendens</name>
    <name type="common">Scarlet sage</name>
    <dbReference type="NCBI Taxonomy" id="180675"/>
    <lineage>
        <taxon>Eukaryota</taxon>
        <taxon>Viridiplantae</taxon>
        <taxon>Streptophyta</taxon>
        <taxon>Embryophyta</taxon>
        <taxon>Tracheophyta</taxon>
        <taxon>Spermatophyta</taxon>
        <taxon>Magnoliopsida</taxon>
        <taxon>eudicotyledons</taxon>
        <taxon>Gunneridae</taxon>
        <taxon>Pentapetalae</taxon>
        <taxon>asterids</taxon>
        <taxon>lamiids</taxon>
        <taxon>Lamiales</taxon>
        <taxon>Lamiaceae</taxon>
        <taxon>Nepetoideae</taxon>
        <taxon>Mentheae</taxon>
        <taxon>Salviinae</taxon>
        <taxon>Salvia</taxon>
        <taxon>Salvia subgen. Calosphace</taxon>
        <taxon>core Calosphace</taxon>
    </lineage>
</organism>
<evidence type="ECO:0000313" key="5">
    <source>
        <dbReference type="EMBL" id="KAG6412066.1"/>
    </source>
</evidence>
<keyword evidence="1" id="KW-0238">DNA-binding</keyword>
<evidence type="ECO:0000256" key="1">
    <source>
        <dbReference type="ARBA" id="ARBA00023125"/>
    </source>
</evidence>
<keyword evidence="2" id="KW-0539">Nucleus</keyword>
<dbReference type="PROSITE" id="PS51293">
    <property type="entry name" value="SANT"/>
    <property type="match status" value="1"/>
</dbReference>
<sequence length="772" mass="86787">MVTPVSLDCELCQCPDNIGNKDGNGSMPTSSPEQAALQMPGKKPTRQWAAWTRQEEESFFVALRQNFEKIRSRVQSKNKDQVRHYYYRLVRRMNKLLCPELCLDAKNSKDTNAAMLRWVYWDPISIALNVSLQLLQFGCRWSLLEKYSCKASKLHLKPRRFKIFLETLENQLLRDRKKNTKKRLSTGENNTCVPNITNQVRAPGHDNRAVKMVLLDSQNIEKVGTGKVSLFKRHSNIGISRANCKVDQAAVKAVKHRRKNGLASASAYERWEKAAIAGVSLVADAAEQLERVDTDKEAEYQETPGHDGPQLVADMSRSPQKSTRSTLNEDNNQNPSKLKLQLFPIDEFTQKDLERNHHNPYLELTLSTRKKISSVVEHLNRKWGNSRPLDQELTLFPYWAQRENLVGYQKWSKDSTLCAADVHYKVGSPPVFRLRYGWFSKAEIESATAQALSRTNINETRKKNDEPVIVLTPSSTSTPSTTVACDIPVSNVNTSRYSDSTAIELLPREASVDLTHTRQVENTKDMPLSSGEWADSLTNISMGQLLSETTPNTDANCSDFPGPLGSNCQQIPFNCDSFDAAIAAHIFKHQTKVQQQSLASHAPSIFDAEETCDAFSFKKTSAFFRENHNASINGSKDAHKQPTITTRSVSHHEVKELHGEKLTDYNCICEDLVDESESDNPIENPTMDFSGLTDIYWPDSLGPLDLDIPSCRYQSNDLILSDNLGGLNRLIANSLDAFQSCSFFGSEKKEVAPKAETHQNASFSDIKMGSEV</sequence>
<dbReference type="InterPro" id="IPR055315">
    <property type="entry name" value="Cramped-like"/>
</dbReference>
<dbReference type="PANTHER" id="PTHR21677">
    <property type="entry name" value="CRAMPED PROTEIN"/>
    <property type="match status" value="1"/>
</dbReference>
<dbReference type="GO" id="GO:0003682">
    <property type="term" value="F:chromatin binding"/>
    <property type="evidence" value="ECO:0007669"/>
    <property type="project" value="InterPro"/>
</dbReference>
<dbReference type="GO" id="GO:0007389">
    <property type="term" value="P:pattern specification process"/>
    <property type="evidence" value="ECO:0007669"/>
    <property type="project" value="TreeGrafter"/>
</dbReference>
<dbReference type="SUPFAM" id="SSF46689">
    <property type="entry name" value="Homeodomain-like"/>
    <property type="match status" value="1"/>
</dbReference>
<feature type="compositionally biased region" description="Polar residues" evidence="3">
    <location>
        <begin position="317"/>
        <end position="336"/>
    </location>
</feature>
<evidence type="ECO:0000256" key="2">
    <source>
        <dbReference type="ARBA" id="ARBA00023242"/>
    </source>
</evidence>
<feature type="region of interest" description="Disordered" evidence="3">
    <location>
        <begin position="296"/>
        <end position="336"/>
    </location>
</feature>
<feature type="domain" description="SANT" evidence="4">
    <location>
        <begin position="66"/>
        <end position="94"/>
    </location>
</feature>
<feature type="region of interest" description="Disordered" evidence="3">
    <location>
        <begin position="20"/>
        <end position="39"/>
    </location>
</feature>
<protein>
    <recommendedName>
        <fullName evidence="4">SANT domain-containing protein</fullName>
    </recommendedName>
</protein>
<dbReference type="GO" id="GO:0003677">
    <property type="term" value="F:DNA binding"/>
    <property type="evidence" value="ECO:0007669"/>
    <property type="project" value="UniProtKB-KW"/>
</dbReference>
<accession>A0A8X8XIL3</accession>
<evidence type="ECO:0000256" key="3">
    <source>
        <dbReference type="SAM" id="MobiDB-lite"/>
    </source>
</evidence>
<dbReference type="CDD" id="cd00167">
    <property type="entry name" value="SANT"/>
    <property type="match status" value="1"/>
</dbReference>
<evidence type="ECO:0000259" key="4">
    <source>
        <dbReference type="PROSITE" id="PS51293"/>
    </source>
</evidence>
<reference evidence="5" key="1">
    <citation type="submission" date="2018-01" db="EMBL/GenBank/DDBJ databases">
        <authorList>
            <person name="Mao J.F."/>
        </authorList>
    </citation>
    <scope>NUCLEOTIDE SEQUENCE</scope>
    <source>
        <strain evidence="5">Huo1</strain>
        <tissue evidence="5">Leaf</tissue>
    </source>
</reference>
<dbReference type="EMBL" id="PNBA02000009">
    <property type="protein sequence ID" value="KAG6412066.1"/>
    <property type="molecule type" value="Genomic_DNA"/>
</dbReference>
<dbReference type="InterPro" id="IPR009057">
    <property type="entry name" value="Homeodomain-like_sf"/>
</dbReference>
<dbReference type="Gene3D" id="1.20.58.1880">
    <property type="match status" value="1"/>
</dbReference>
<name>A0A8X8XIL3_SALSN</name>
<dbReference type="AlphaFoldDB" id="A0A8X8XIL3"/>
<keyword evidence="6" id="KW-1185">Reference proteome</keyword>
<proteinExistence type="predicted"/>
<reference evidence="5" key="2">
    <citation type="submission" date="2020-08" db="EMBL/GenBank/DDBJ databases">
        <title>Plant Genome Project.</title>
        <authorList>
            <person name="Zhang R.-G."/>
        </authorList>
    </citation>
    <scope>NUCLEOTIDE SEQUENCE</scope>
    <source>
        <strain evidence="5">Huo1</strain>
        <tissue evidence="5">Leaf</tissue>
    </source>
</reference>